<dbReference type="AlphaFoldDB" id="A0A6A4RNF4"/>
<comment type="caution">
    <text evidence="2">The sequence shown here is derived from an EMBL/GenBank/DDBJ whole genome shotgun (WGS) entry which is preliminary data.</text>
</comment>
<dbReference type="Pfam" id="PF09346">
    <property type="entry name" value="SMI1_KNR4"/>
    <property type="match status" value="1"/>
</dbReference>
<organism evidence="2 3">
    <name type="scientific">Parasedimentitalea maritima</name>
    <dbReference type="NCBI Taxonomy" id="2578117"/>
    <lineage>
        <taxon>Bacteria</taxon>
        <taxon>Pseudomonadati</taxon>
        <taxon>Pseudomonadota</taxon>
        <taxon>Alphaproteobacteria</taxon>
        <taxon>Rhodobacterales</taxon>
        <taxon>Paracoccaceae</taxon>
        <taxon>Parasedimentitalea</taxon>
    </lineage>
</organism>
<dbReference type="InterPro" id="IPR018958">
    <property type="entry name" value="Knr4/Smi1-like_dom"/>
</dbReference>
<dbReference type="SMART" id="SM00860">
    <property type="entry name" value="SMI1_KNR4"/>
    <property type="match status" value="1"/>
</dbReference>
<evidence type="ECO:0000313" key="3">
    <source>
        <dbReference type="Proteomes" id="UP000441586"/>
    </source>
</evidence>
<proteinExistence type="predicted"/>
<dbReference type="InterPro" id="IPR037883">
    <property type="entry name" value="Knr4/Smi1-like_sf"/>
</dbReference>
<reference evidence="2 3" key="1">
    <citation type="submission" date="2019-12" db="EMBL/GenBank/DDBJ databases">
        <authorList>
            <person name="Zhang Y.-J."/>
        </authorList>
    </citation>
    <scope>NUCLEOTIDE SEQUENCE [LARGE SCALE GENOMIC DNA]</scope>
    <source>
        <strain evidence="2 3">H18S-6</strain>
    </source>
</reference>
<name>A0A6A4RNF4_9RHOB</name>
<dbReference type="EMBL" id="WSFO01000001">
    <property type="protein sequence ID" value="KAE9632521.1"/>
    <property type="molecule type" value="Genomic_DNA"/>
</dbReference>
<evidence type="ECO:0000313" key="2">
    <source>
        <dbReference type="EMBL" id="KAE9632521.1"/>
    </source>
</evidence>
<dbReference type="Gene3D" id="3.40.1580.10">
    <property type="entry name" value="SMI1/KNR4-like"/>
    <property type="match status" value="1"/>
</dbReference>
<gene>
    <name evidence="2" type="ORF">GP644_01735</name>
</gene>
<dbReference type="SUPFAM" id="SSF160631">
    <property type="entry name" value="SMI1/KNR4-like"/>
    <property type="match status" value="1"/>
</dbReference>
<protein>
    <recommendedName>
        <fullName evidence="1">Knr4/Smi1-like domain-containing protein</fullName>
    </recommendedName>
</protein>
<sequence>MERRHAEDWRRRRLDGDPWLRHGAPQSDRRWWRRSGCLSGLCLWHGNRPYCDAEIRHPRPARLLRQRPALAAPLWLPVSGYAEFAWWLEPVTSALERVCRNIGCPEVGAPLEEIQSFERVWEVEVPRDLVAFWETYGSGSGWASDEDDTPYLKIYSPNDALLSFDLPEIRRSMPSGFAPLGDDGAGEMIVLFEGRGFGFIGLVHSGVEDFVLVAKTLEEFFAKTERDEWFP</sequence>
<accession>A0A6A4RNF4</accession>
<evidence type="ECO:0000259" key="1">
    <source>
        <dbReference type="SMART" id="SM00860"/>
    </source>
</evidence>
<dbReference type="Proteomes" id="UP000441586">
    <property type="component" value="Unassembled WGS sequence"/>
</dbReference>
<feature type="domain" description="Knr4/Smi1-like" evidence="1">
    <location>
        <begin position="108"/>
        <end position="223"/>
    </location>
</feature>